<sequence>MKSTLFLLATLANAAPADLSWQTDLSAPVRGGAAKVYGLVHNALSAPTPRFFGDATKNTPYFLSACNYVRVESPPGYISYGFQVGLPVSGEHEENEKFCDALRERISHPMPRGRGDIEITKWRCENDGHGNRWIGFRTEAVIDERMMVGRVKEGAFPNVYWLSREHCAAQKDELRRVKDQREGHVKRHEVPLPGEVGKHGIPPPVIGYGRATCIAEYYSDSSARFNLNIGLPFFTGEACEKVRWAIEHPAGKEFFKLPHWECSPAGYGYTWISIGARPEQAEGITKSLEEGYAQAGYKDMKFDKDDICKVREKGEERKKERDAALLDANGDQKPT</sequence>
<evidence type="ECO:0000256" key="2">
    <source>
        <dbReference type="SAM" id="SignalP"/>
    </source>
</evidence>
<dbReference type="Proteomes" id="UP001296104">
    <property type="component" value="Unassembled WGS sequence"/>
</dbReference>
<evidence type="ECO:0000313" key="3">
    <source>
        <dbReference type="EMBL" id="CAK4035037.1"/>
    </source>
</evidence>
<keyword evidence="2" id="KW-0732">Signal</keyword>
<dbReference type="EMBL" id="CAVMBE010000218">
    <property type="protein sequence ID" value="CAK4035037.1"/>
    <property type="molecule type" value="Genomic_DNA"/>
</dbReference>
<reference evidence="3" key="1">
    <citation type="submission" date="2023-11" db="EMBL/GenBank/DDBJ databases">
        <authorList>
            <person name="Alioto T."/>
            <person name="Alioto T."/>
            <person name="Gomez Garrido J."/>
        </authorList>
    </citation>
    <scope>NUCLEOTIDE SEQUENCE</scope>
</reference>
<gene>
    <name evidence="3" type="ORF">LECACI_7A010195</name>
</gene>
<feature type="compositionally biased region" description="Basic and acidic residues" evidence="1">
    <location>
        <begin position="313"/>
        <end position="324"/>
    </location>
</feature>
<name>A0AAI8Z9P6_9PEZI</name>
<dbReference type="AlphaFoldDB" id="A0AAI8Z9P6"/>
<organism evidence="3 4">
    <name type="scientific">Lecanosticta acicola</name>
    <dbReference type="NCBI Taxonomy" id="111012"/>
    <lineage>
        <taxon>Eukaryota</taxon>
        <taxon>Fungi</taxon>
        <taxon>Dikarya</taxon>
        <taxon>Ascomycota</taxon>
        <taxon>Pezizomycotina</taxon>
        <taxon>Dothideomycetes</taxon>
        <taxon>Dothideomycetidae</taxon>
        <taxon>Mycosphaerellales</taxon>
        <taxon>Mycosphaerellaceae</taxon>
        <taxon>Lecanosticta</taxon>
    </lineage>
</organism>
<keyword evidence="4" id="KW-1185">Reference proteome</keyword>
<evidence type="ECO:0000313" key="4">
    <source>
        <dbReference type="Proteomes" id="UP001296104"/>
    </source>
</evidence>
<protein>
    <submittedName>
        <fullName evidence="3">Uncharacterized protein</fullName>
    </submittedName>
</protein>
<evidence type="ECO:0000256" key="1">
    <source>
        <dbReference type="SAM" id="MobiDB-lite"/>
    </source>
</evidence>
<feature type="region of interest" description="Disordered" evidence="1">
    <location>
        <begin position="313"/>
        <end position="335"/>
    </location>
</feature>
<feature type="signal peptide" evidence="2">
    <location>
        <begin position="1"/>
        <end position="17"/>
    </location>
</feature>
<proteinExistence type="predicted"/>
<accession>A0AAI8Z9P6</accession>
<feature type="chain" id="PRO_5042515720" evidence="2">
    <location>
        <begin position="18"/>
        <end position="335"/>
    </location>
</feature>
<comment type="caution">
    <text evidence="3">The sequence shown here is derived from an EMBL/GenBank/DDBJ whole genome shotgun (WGS) entry which is preliminary data.</text>
</comment>